<dbReference type="InterPro" id="IPR055140">
    <property type="entry name" value="Thiolase_C_2"/>
</dbReference>
<evidence type="ECO:0000256" key="2">
    <source>
        <dbReference type="ARBA" id="ARBA00022448"/>
    </source>
</evidence>
<dbReference type="PIRSF" id="PIRSF000429">
    <property type="entry name" value="Ac-CoA_Ac_transf"/>
    <property type="match status" value="1"/>
</dbReference>
<feature type="domain" description="Thiolase N-terminal" evidence="7">
    <location>
        <begin position="4"/>
        <end position="224"/>
    </location>
</feature>
<proteinExistence type="predicted"/>
<organism evidence="9">
    <name type="scientific">uncultured delta proteobacterium</name>
    <dbReference type="NCBI Taxonomy" id="34034"/>
    <lineage>
        <taxon>Bacteria</taxon>
        <taxon>Deltaproteobacteria</taxon>
        <taxon>environmental samples</taxon>
    </lineage>
</organism>
<name>A0A212JJQ0_9DELT</name>
<keyword evidence="3" id="KW-0808">Transferase</keyword>
<sequence>MREVAVIGVGMIRFGKYLDKSPKDLGRAVCWEALKNAGISPLEIEAGYMGNAAGGALTSQTMVLAQVVFREVGIVGVPMMNIENACASGSTALFQAWRDIQAGHYDTAIVAGVEKLYTSDTQKTMAALAGGGDAELEMSVGVNFPAHWALRATKRMELFGTKREHFAKVTIKNHKNGCYNPRSQYQKECTMEEVLASRMIATPMSQLECSPIGDGAAAVILCEASKAKKYTNKPVIIAGCGLSTGAYQETRDITFNDIEQRAAAAAYEAAGIGPKDVTFAEVHDCFTIAEFMRVEGIGLCEHGQYDYMLDHGEVEINGRLPVNPSGGLLAKGHPVAATGVAQICEIFWQMRQEAGQRQVKNTKVGLAHCSGGGIAGDGAVSVVSVLKKGF</sequence>
<dbReference type="SUPFAM" id="SSF53901">
    <property type="entry name" value="Thiolase-like"/>
    <property type="match status" value="1"/>
</dbReference>
<dbReference type="Gene3D" id="3.40.47.10">
    <property type="match status" value="1"/>
</dbReference>
<dbReference type="GO" id="GO:0016747">
    <property type="term" value="F:acyltransferase activity, transferring groups other than amino-acyl groups"/>
    <property type="evidence" value="ECO:0007669"/>
    <property type="project" value="InterPro"/>
</dbReference>
<evidence type="ECO:0000256" key="5">
    <source>
        <dbReference type="ARBA" id="ARBA00023121"/>
    </source>
</evidence>
<keyword evidence="4" id="KW-0445">Lipid transport</keyword>
<evidence type="ECO:0000256" key="6">
    <source>
        <dbReference type="ARBA" id="ARBA00032316"/>
    </source>
</evidence>
<dbReference type="AlphaFoldDB" id="A0A212JJQ0"/>
<dbReference type="PANTHER" id="PTHR42870">
    <property type="entry name" value="ACETYL-COA C-ACETYLTRANSFERASE"/>
    <property type="match status" value="1"/>
</dbReference>
<keyword evidence="5" id="KW-0446">Lipid-binding</keyword>
<keyword evidence="2" id="KW-0813">Transport</keyword>
<evidence type="ECO:0000256" key="1">
    <source>
        <dbReference type="ARBA" id="ARBA00012352"/>
    </source>
</evidence>
<dbReference type="PANTHER" id="PTHR42870:SF1">
    <property type="entry name" value="NON-SPECIFIC LIPID-TRANSFER PROTEIN-LIKE 2"/>
    <property type="match status" value="1"/>
</dbReference>
<dbReference type="Pfam" id="PF22691">
    <property type="entry name" value="Thiolase_C_1"/>
    <property type="match status" value="1"/>
</dbReference>
<evidence type="ECO:0000256" key="3">
    <source>
        <dbReference type="ARBA" id="ARBA00022679"/>
    </source>
</evidence>
<dbReference type="InterPro" id="IPR020616">
    <property type="entry name" value="Thiolase_N"/>
</dbReference>
<dbReference type="GO" id="GO:0006869">
    <property type="term" value="P:lipid transport"/>
    <property type="evidence" value="ECO:0007669"/>
    <property type="project" value="UniProtKB-KW"/>
</dbReference>
<evidence type="ECO:0000256" key="4">
    <source>
        <dbReference type="ARBA" id="ARBA00023055"/>
    </source>
</evidence>
<dbReference type="InterPro" id="IPR002155">
    <property type="entry name" value="Thiolase"/>
</dbReference>
<evidence type="ECO:0000259" key="8">
    <source>
        <dbReference type="Pfam" id="PF22691"/>
    </source>
</evidence>
<evidence type="ECO:0000313" key="9">
    <source>
        <dbReference type="EMBL" id="SBV99679.1"/>
    </source>
</evidence>
<dbReference type="Pfam" id="PF00108">
    <property type="entry name" value="Thiolase_N"/>
    <property type="match status" value="1"/>
</dbReference>
<protein>
    <recommendedName>
        <fullName evidence="1">propanoyl-CoA C-acyltransferase</fullName>
        <ecNumber evidence="1">2.3.1.176</ecNumber>
    </recommendedName>
    <alternativeName>
        <fullName evidence="6">Propanoyl-CoA C-acyltransferase</fullName>
    </alternativeName>
</protein>
<dbReference type="GO" id="GO:0008289">
    <property type="term" value="F:lipid binding"/>
    <property type="evidence" value="ECO:0007669"/>
    <property type="project" value="UniProtKB-KW"/>
</dbReference>
<evidence type="ECO:0000259" key="7">
    <source>
        <dbReference type="Pfam" id="PF00108"/>
    </source>
</evidence>
<feature type="domain" description="Thiolase C-terminal" evidence="8">
    <location>
        <begin position="243"/>
        <end position="375"/>
    </location>
</feature>
<dbReference type="EMBL" id="FLUQ01000001">
    <property type="protein sequence ID" value="SBV99679.1"/>
    <property type="molecule type" value="Genomic_DNA"/>
</dbReference>
<dbReference type="CDD" id="cd00829">
    <property type="entry name" value="SCP-x_thiolase"/>
    <property type="match status" value="1"/>
</dbReference>
<dbReference type="InterPro" id="IPR016039">
    <property type="entry name" value="Thiolase-like"/>
</dbReference>
<accession>A0A212JJQ0</accession>
<dbReference type="InterPro" id="IPR020613">
    <property type="entry name" value="Thiolase_CS"/>
</dbReference>
<reference evidence="9" key="1">
    <citation type="submission" date="2016-04" db="EMBL/GenBank/DDBJ databases">
        <authorList>
            <person name="Evans L.H."/>
            <person name="Alamgir A."/>
            <person name="Owens N."/>
            <person name="Weber N.D."/>
            <person name="Virtaneva K."/>
            <person name="Barbian K."/>
            <person name="Babar A."/>
            <person name="Rosenke K."/>
        </authorList>
    </citation>
    <scope>NUCLEOTIDE SEQUENCE</scope>
    <source>
        <strain evidence="9">86</strain>
    </source>
</reference>
<dbReference type="EC" id="2.3.1.176" evidence="1"/>
<gene>
    <name evidence="9" type="ORF">KL86DPRO_11647</name>
</gene>
<dbReference type="PROSITE" id="PS00737">
    <property type="entry name" value="THIOLASE_2"/>
    <property type="match status" value="1"/>
</dbReference>